<keyword evidence="3" id="KW-1185">Reference proteome</keyword>
<protein>
    <submittedName>
        <fullName evidence="2">TIGR02757 family protein</fullName>
    </submittedName>
</protein>
<evidence type="ECO:0000256" key="1">
    <source>
        <dbReference type="SAM" id="MobiDB-lite"/>
    </source>
</evidence>
<dbReference type="AlphaFoldDB" id="A0A410JYP3"/>
<proteinExistence type="predicted"/>
<dbReference type="KEGG" id="gtl:EP073_07080"/>
<evidence type="ECO:0000313" key="2">
    <source>
        <dbReference type="EMBL" id="QAR33171.1"/>
    </source>
</evidence>
<evidence type="ECO:0000313" key="3">
    <source>
        <dbReference type="Proteomes" id="UP000287502"/>
    </source>
</evidence>
<feature type="region of interest" description="Disordered" evidence="1">
    <location>
        <begin position="1"/>
        <end position="24"/>
    </location>
</feature>
<dbReference type="InterPro" id="IPR014127">
    <property type="entry name" value="CHP02757"/>
</dbReference>
<gene>
    <name evidence="2" type="ORF">EP073_07080</name>
</gene>
<name>A0A410JYP3_9BACT</name>
<dbReference type="Pfam" id="PF09674">
    <property type="entry name" value="DUF2400"/>
    <property type="match status" value="1"/>
</dbReference>
<dbReference type="NCBIfam" id="TIGR02757">
    <property type="entry name" value="TIGR02757 family protein"/>
    <property type="match status" value="1"/>
</dbReference>
<dbReference type="Proteomes" id="UP000287502">
    <property type="component" value="Chromosome"/>
</dbReference>
<accession>A0A410JYP3</accession>
<organism evidence="2 3">
    <name type="scientific">Geovibrio thiophilus</name>
    <dbReference type="NCBI Taxonomy" id="139438"/>
    <lineage>
        <taxon>Bacteria</taxon>
        <taxon>Pseudomonadati</taxon>
        <taxon>Deferribacterota</taxon>
        <taxon>Deferribacteres</taxon>
        <taxon>Deferribacterales</taxon>
        <taxon>Geovibrionaceae</taxon>
        <taxon>Geovibrio</taxon>
    </lineage>
</organism>
<feature type="compositionally biased region" description="Basic and acidic residues" evidence="1">
    <location>
        <begin position="12"/>
        <end position="24"/>
    </location>
</feature>
<sequence length="294" mass="33684">MWNAKISICSRNPDRKKAQEAKTKEKMTKAERFRPFFESLYEKYNKAEYVGTDPIVYPYTVKGNTEFVAFCSSCFAYGNVKAIQGFLMSFFSEFGTEPSVLEDKPTKLYYRFQKPSDVRAFILTMKELYDGYGSIEQAFASLGGSLEESLVNFVIHMKKRGAAHGGKNGYNFLFADPVKSGAKRLRMFLRWMVRKDQVDFGIWKNYDCKDLHFIIDTHILRFAYKNGIIKNDSGTRKNLDTVTDFFRQMNPDDPAKYDFAVSRLGIAFGCTYGADEKCISCAEKDLCPFNEVSG</sequence>
<reference evidence="2 3" key="1">
    <citation type="submission" date="2019-01" db="EMBL/GenBank/DDBJ databases">
        <title>Geovibrio thiophilus DSM 11263, complete genome.</title>
        <authorList>
            <person name="Spring S."/>
            <person name="Bunk B."/>
            <person name="Sproer C."/>
        </authorList>
    </citation>
    <scope>NUCLEOTIDE SEQUENCE [LARGE SCALE GENOMIC DNA]</scope>
    <source>
        <strain evidence="2 3">DSM 11263</strain>
    </source>
</reference>
<dbReference type="EMBL" id="CP035108">
    <property type="protein sequence ID" value="QAR33171.1"/>
    <property type="molecule type" value="Genomic_DNA"/>
</dbReference>
<dbReference type="OrthoDB" id="9773332at2"/>